<comment type="similarity">
    <text evidence="5">Belongs to the NtaA/SnaA/DszA monooxygenase family.</text>
</comment>
<comment type="caution">
    <text evidence="8">The sequence shown here is derived from an EMBL/GenBank/DDBJ whole genome shotgun (WGS) entry which is preliminary data.</text>
</comment>
<dbReference type="InterPro" id="IPR036661">
    <property type="entry name" value="Luciferase-like_sf"/>
</dbReference>
<dbReference type="CDD" id="cd01095">
    <property type="entry name" value="Nitrilotriacetate_monoxgenase"/>
    <property type="match status" value="1"/>
</dbReference>
<feature type="binding site" evidence="6">
    <location>
        <position position="141"/>
    </location>
    <ligand>
        <name>FMN</name>
        <dbReference type="ChEBI" id="CHEBI:58210"/>
    </ligand>
</feature>
<dbReference type="GO" id="GO:0004497">
    <property type="term" value="F:monooxygenase activity"/>
    <property type="evidence" value="ECO:0007669"/>
    <property type="project" value="UniProtKB-KW"/>
</dbReference>
<evidence type="ECO:0000256" key="3">
    <source>
        <dbReference type="ARBA" id="ARBA00023002"/>
    </source>
</evidence>
<dbReference type="PANTHER" id="PTHR30011">
    <property type="entry name" value="ALKANESULFONATE MONOOXYGENASE-RELATED"/>
    <property type="match status" value="1"/>
</dbReference>
<feature type="binding site" evidence="6">
    <location>
        <position position="212"/>
    </location>
    <ligand>
        <name>FMN</name>
        <dbReference type="ChEBI" id="CHEBI:58210"/>
    </ligand>
</feature>
<dbReference type="GO" id="GO:0016705">
    <property type="term" value="F:oxidoreductase activity, acting on paired donors, with incorporation or reduction of molecular oxygen"/>
    <property type="evidence" value="ECO:0007669"/>
    <property type="project" value="InterPro"/>
</dbReference>
<dbReference type="InterPro" id="IPR051260">
    <property type="entry name" value="Diverse_substr_monoxygenases"/>
</dbReference>
<evidence type="ECO:0000256" key="5">
    <source>
        <dbReference type="ARBA" id="ARBA00033748"/>
    </source>
</evidence>
<name>A0AA40SPZ9_9MICO</name>
<evidence type="ECO:0000313" key="8">
    <source>
        <dbReference type="EMBL" id="MBB4140258.1"/>
    </source>
</evidence>
<dbReference type="Pfam" id="PF00296">
    <property type="entry name" value="Bac_luciferase"/>
    <property type="match status" value="1"/>
</dbReference>
<keyword evidence="3" id="KW-0560">Oxidoreductase</keyword>
<dbReference type="RefSeq" id="WP_183499818.1">
    <property type="nucleotide sequence ID" value="NZ_BAABCO010000002.1"/>
</dbReference>
<keyword evidence="1 6" id="KW-0285">Flavoprotein</keyword>
<dbReference type="SUPFAM" id="SSF51679">
    <property type="entry name" value="Bacterial luciferase-like"/>
    <property type="match status" value="1"/>
</dbReference>
<dbReference type="PANTHER" id="PTHR30011:SF16">
    <property type="entry name" value="C2H2 FINGER DOMAIN TRANSCRIPTION FACTOR (EUROFUNG)-RELATED"/>
    <property type="match status" value="1"/>
</dbReference>
<organism evidence="8 9">
    <name type="scientific">Microbacterium invictum</name>
    <dbReference type="NCBI Taxonomy" id="515415"/>
    <lineage>
        <taxon>Bacteria</taxon>
        <taxon>Bacillati</taxon>
        <taxon>Actinomycetota</taxon>
        <taxon>Actinomycetes</taxon>
        <taxon>Micrococcales</taxon>
        <taxon>Microbacteriaceae</taxon>
        <taxon>Microbacterium</taxon>
    </lineage>
</organism>
<evidence type="ECO:0000256" key="2">
    <source>
        <dbReference type="ARBA" id="ARBA00022643"/>
    </source>
</evidence>
<reference evidence="8 9" key="1">
    <citation type="submission" date="2020-08" db="EMBL/GenBank/DDBJ databases">
        <title>Sequencing the genomes of 1000 actinobacteria strains.</title>
        <authorList>
            <person name="Klenk H.-P."/>
        </authorList>
    </citation>
    <scope>NUCLEOTIDE SEQUENCE [LARGE SCALE GENOMIC DNA]</scope>
    <source>
        <strain evidence="8 9">DSM 19600</strain>
    </source>
</reference>
<keyword evidence="9" id="KW-1185">Reference proteome</keyword>
<dbReference type="InterPro" id="IPR016215">
    <property type="entry name" value="NTA_MOA"/>
</dbReference>
<dbReference type="Proteomes" id="UP000549113">
    <property type="component" value="Unassembled WGS sequence"/>
</dbReference>
<evidence type="ECO:0000259" key="7">
    <source>
        <dbReference type="Pfam" id="PF00296"/>
    </source>
</evidence>
<dbReference type="PIRSF" id="PIRSF000337">
    <property type="entry name" value="NTA_MOA"/>
    <property type="match status" value="1"/>
</dbReference>
<keyword evidence="2 6" id="KW-0288">FMN</keyword>
<keyword evidence="4 8" id="KW-0503">Monooxygenase</keyword>
<sequence>MTRDTMSLVLFYSPFGRLNYSWRRPSSRAEDVMTLDYIAGVAREVEAARFDAIFLADKLRRDGTDLIQIEPLTTLGALSAVTEHIGLVATVSTTFSEPYNVARMLTQIDFLSRGRAAVNIVTSTEGEENFSRELPAKAERYRIAQDWLDAAVALWDGWEPDAVLVDREANVWADTSKMHPADHVGPYFRVAGPMTVPRSPQGRPVIVQAGQSPEGVDYGARNAEVIFTAKNEFDEAVGFAADMRARADTFGRDGSALRILPGVVPIVGSTDAEAQEIANEIAELYELEDGIAYLSLLLLDVPLDDLDPDAPIPVERLLTLEEAESSKNLHASRYPNIHRIIVEERPTLREMVRTRAKATGHQFLIGSASTIADEMEHWFRNAACDGFTIIPPYMPEGVTRICRELVPELQRRGIFRTEYPGTTLRDTLGIA</sequence>
<feature type="binding site" evidence="6">
    <location>
        <position position="90"/>
    </location>
    <ligand>
        <name>FMN</name>
        <dbReference type="ChEBI" id="CHEBI:58210"/>
    </ligand>
</feature>
<evidence type="ECO:0000256" key="1">
    <source>
        <dbReference type="ARBA" id="ARBA00022630"/>
    </source>
</evidence>
<feature type="domain" description="Luciferase-like" evidence="7">
    <location>
        <begin position="27"/>
        <end position="379"/>
    </location>
</feature>
<feature type="binding site" evidence="6">
    <location>
        <position position="57"/>
    </location>
    <ligand>
        <name>FMN</name>
        <dbReference type="ChEBI" id="CHEBI:58210"/>
    </ligand>
</feature>
<evidence type="ECO:0000256" key="4">
    <source>
        <dbReference type="ARBA" id="ARBA00023033"/>
    </source>
</evidence>
<dbReference type="Gene3D" id="3.20.20.30">
    <property type="entry name" value="Luciferase-like domain"/>
    <property type="match status" value="1"/>
</dbReference>
<evidence type="ECO:0000256" key="6">
    <source>
        <dbReference type="PIRSR" id="PIRSR000337-1"/>
    </source>
</evidence>
<dbReference type="AlphaFoldDB" id="A0AA40SPZ9"/>
<gene>
    <name evidence="8" type="ORF">BKA10_002052</name>
</gene>
<evidence type="ECO:0000313" key="9">
    <source>
        <dbReference type="Proteomes" id="UP000549113"/>
    </source>
</evidence>
<dbReference type="InterPro" id="IPR011251">
    <property type="entry name" value="Luciferase-like_dom"/>
</dbReference>
<dbReference type="EMBL" id="JACIFH010000001">
    <property type="protein sequence ID" value="MBB4140258.1"/>
    <property type="molecule type" value="Genomic_DNA"/>
</dbReference>
<dbReference type="NCBIfam" id="TIGR03860">
    <property type="entry name" value="FMN_nitrolo"/>
    <property type="match status" value="1"/>
</dbReference>
<proteinExistence type="inferred from homology"/>
<protein>
    <submittedName>
        <fullName evidence="8">FMN-dependent oxidoreductase (Nitrilotriacetate monooxygenase family)</fullName>
    </submittedName>
</protein>
<accession>A0AA40SPZ9</accession>